<dbReference type="InParanoid" id="C7QI21"/>
<evidence type="ECO:0000256" key="4">
    <source>
        <dbReference type="ARBA" id="ARBA00023136"/>
    </source>
</evidence>
<dbReference type="HOGENOM" id="CLU_039483_4_2_11"/>
<evidence type="ECO:0000313" key="8">
    <source>
        <dbReference type="EMBL" id="ACU73066.1"/>
    </source>
</evidence>
<dbReference type="PRINTS" id="PR00164">
    <property type="entry name" value="ABC2TRNSPORT"/>
</dbReference>
<dbReference type="KEGG" id="cai:Caci_4202"/>
<name>C7QI21_CATAD</name>
<dbReference type="GO" id="GO:0046677">
    <property type="term" value="P:response to antibiotic"/>
    <property type="evidence" value="ECO:0007669"/>
    <property type="project" value="UniProtKB-KW"/>
</dbReference>
<keyword evidence="2 6" id="KW-0812">Transmembrane</keyword>
<evidence type="ECO:0000313" key="9">
    <source>
        <dbReference type="Proteomes" id="UP000000851"/>
    </source>
</evidence>
<keyword evidence="6" id="KW-0813">Transport</keyword>
<sequence length="258" mass="27072">MSAGNPNASGTPLGALSVAIARSYYRDKVTLFFTFAFPLIFLVVFGVLFRDQTVGGGGFIASTAAGVLSWAVATSALFGVAYTLMHWRSTEVLRVIRMTPTRLPTVMGSRFLVAVAVALVQAVFFVGVAMLPVFGLRLSGRAVLAIPAILAGVTAFFALGLLVSVVASSSEAIAAIANCVMTPMAFLSGTFYPISLSPRWIQDVSWVLPLRYLVNGTVGPVGGTGGISTVLVSCAALLGFTALFAGLAARYFRWSREA</sequence>
<evidence type="ECO:0000256" key="6">
    <source>
        <dbReference type="RuleBase" id="RU361157"/>
    </source>
</evidence>
<dbReference type="RefSeq" id="WP_015792795.1">
    <property type="nucleotide sequence ID" value="NC_013131.1"/>
</dbReference>
<reference evidence="8 9" key="1">
    <citation type="journal article" date="2009" name="Stand. Genomic Sci.">
        <title>Complete genome sequence of Catenulispora acidiphila type strain (ID 139908).</title>
        <authorList>
            <person name="Copeland A."/>
            <person name="Lapidus A."/>
            <person name="Glavina Del Rio T."/>
            <person name="Nolan M."/>
            <person name="Lucas S."/>
            <person name="Chen F."/>
            <person name="Tice H."/>
            <person name="Cheng J.F."/>
            <person name="Bruce D."/>
            <person name="Goodwin L."/>
            <person name="Pitluck S."/>
            <person name="Mikhailova N."/>
            <person name="Pati A."/>
            <person name="Ivanova N."/>
            <person name="Mavromatis K."/>
            <person name="Chen A."/>
            <person name="Palaniappan K."/>
            <person name="Chain P."/>
            <person name="Land M."/>
            <person name="Hauser L."/>
            <person name="Chang Y.J."/>
            <person name="Jeffries C.D."/>
            <person name="Chertkov O."/>
            <person name="Brettin T."/>
            <person name="Detter J.C."/>
            <person name="Han C."/>
            <person name="Ali Z."/>
            <person name="Tindall B.J."/>
            <person name="Goker M."/>
            <person name="Bristow J."/>
            <person name="Eisen J.A."/>
            <person name="Markowitz V."/>
            <person name="Hugenholtz P."/>
            <person name="Kyrpides N.C."/>
            <person name="Klenk H.P."/>
        </authorList>
    </citation>
    <scope>NUCLEOTIDE SEQUENCE [LARGE SCALE GENOMIC DNA]</scope>
    <source>
        <strain evidence="9">DSM 44928 / JCM 14897 / NBRC 102108 / NRRL B-24433 / ID139908</strain>
    </source>
</reference>
<accession>C7QI21</accession>
<keyword evidence="5" id="KW-0046">Antibiotic resistance</keyword>
<comment type="subcellular location">
    <subcellularLocation>
        <location evidence="6">Cell membrane</location>
        <topology evidence="6">Multi-pass membrane protein</topology>
    </subcellularLocation>
    <subcellularLocation>
        <location evidence="1">Membrane</location>
        <topology evidence="1">Multi-pass membrane protein</topology>
    </subcellularLocation>
</comment>
<dbReference type="OrthoDB" id="9778589at2"/>
<organism evidence="8 9">
    <name type="scientific">Catenulispora acidiphila (strain DSM 44928 / JCM 14897 / NBRC 102108 / NRRL B-24433 / ID139908)</name>
    <dbReference type="NCBI Taxonomy" id="479433"/>
    <lineage>
        <taxon>Bacteria</taxon>
        <taxon>Bacillati</taxon>
        <taxon>Actinomycetota</taxon>
        <taxon>Actinomycetes</taxon>
        <taxon>Catenulisporales</taxon>
        <taxon>Catenulisporaceae</taxon>
        <taxon>Catenulispora</taxon>
    </lineage>
</organism>
<feature type="transmembrane region" description="Helical" evidence="6">
    <location>
        <begin position="60"/>
        <end position="84"/>
    </location>
</feature>
<dbReference type="eggNOG" id="COG0842">
    <property type="taxonomic scope" value="Bacteria"/>
</dbReference>
<protein>
    <recommendedName>
        <fullName evidence="6">Transport permease protein</fullName>
    </recommendedName>
</protein>
<keyword evidence="4 6" id="KW-0472">Membrane</keyword>
<dbReference type="GO" id="GO:0140359">
    <property type="term" value="F:ABC-type transporter activity"/>
    <property type="evidence" value="ECO:0007669"/>
    <property type="project" value="InterPro"/>
</dbReference>
<feature type="transmembrane region" description="Helical" evidence="6">
    <location>
        <begin position="173"/>
        <end position="194"/>
    </location>
</feature>
<proteinExistence type="inferred from homology"/>
<feature type="transmembrane region" description="Helical" evidence="6">
    <location>
        <begin position="29"/>
        <end position="48"/>
    </location>
</feature>
<gene>
    <name evidence="8" type="ordered locus">Caci_4202</name>
</gene>
<evidence type="ECO:0000256" key="2">
    <source>
        <dbReference type="ARBA" id="ARBA00022692"/>
    </source>
</evidence>
<keyword evidence="9" id="KW-1185">Reference proteome</keyword>
<dbReference type="InterPro" id="IPR051784">
    <property type="entry name" value="Nod_factor_ABC_transporter"/>
</dbReference>
<dbReference type="PROSITE" id="PS51012">
    <property type="entry name" value="ABC_TM2"/>
    <property type="match status" value="1"/>
</dbReference>
<dbReference type="PANTHER" id="PTHR43229:SF2">
    <property type="entry name" value="NODULATION PROTEIN J"/>
    <property type="match status" value="1"/>
</dbReference>
<dbReference type="Proteomes" id="UP000000851">
    <property type="component" value="Chromosome"/>
</dbReference>
<dbReference type="GO" id="GO:0043190">
    <property type="term" value="C:ATP-binding cassette (ABC) transporter complex"/>
    <property type="evidence" value="ECO:0007669"/>
    <property type="project" value="InterPro"/>
</dbReference>
<dbReference type="EMBL" id="CP001700">
    <property type="protein sequence ID" value="ACU73066.1"/>
    <property type="molecule type" value="Genomic_DNA"/>
</dbReference>
<keyword evidence="6" id="KW-1003">Cell membrane</keyword>
<evidence type="ECO:0000256" key="1">
    <source>
        <dbReference type="ARBA" id="ARBA00004141"/>
    </source>
</evidence>
<dbReference type="STRING" id="479433.Caci_4202"/>
<dbReference type="AlphaFoldDB" id="C7QI21"/>
<feature type="transmembrane region" description="Helical" evidence="6">
    <location>
        <begin position="111"/>
        <end position="136"/>
    </location>
</feature>
<dbReference type="Pfam" id="PF01061">
    <property type="entry name" value="ABC2_membrane"/>
    <property type="match status" value="1"/>
</dbReference>
<dbReference type="PANTHER" id="PTHR43229">
    <property type="entry name" value="NODULATION PROTEIN J"/>
    <property type="match status" value="1"/>
</dbReference>
<dbReference type="TCDB" id="3.A.1.105.26">
    <property type="family name" value="the atp-binding cassette (abc) superfamily"/>
</dbReference>
<dbReference type="InterPro" id="IPR047817">
    <property type="entry name" value="ABC2_TM_bact-type"/>
</dbReference>
<dbReference type="PIRSF" id="PIRSF006648">
    <property type="entry name" value="DrrB"/>
    <property type="match status" value="1"/>
</dbReference>
<feature type="domain" description="ABC transmembrane type-2" evidence="7">
    <location>
        <begin position="29"/>
        <end position="255"/>
    </location>
</feature>
<evidence type="ECO:0000259" key="7">
    <source>
        <dbReference type="PROSITE" id="PS51012"/>
    </source>
</evidence>
<comment type="similarity">
    <text evidence="6">Belongs to the ABC-2 integral membrane protein family.</text>
</comment>
<evidence type="ECO:0000256" key="3">
    <source>
        <dbReference type="ARBA" id="ARBA00022989"/>
    </source>
</evidence>
<feature type="transmembrane region" description="Helical" evidence="6">
    <location>
        <begin position="142"/>
        <end position="166"/>
    </location>
</feature>
<feature type="transmembrane region" description="Helical" evidence="6">
    <location>
        <begin position="230"/>
        <end position="252"/>
    </location>
</feature>
<dbReference type="InterPro" id="IPR013525">
    <property type="entry name" value="ABC2_TM"/>
</dbReference>
<evidence type="ECO:0000256" key="5">
    <source>
        <dbReference type="ARBA" id="ARBA00023251"/>
    </source>
</evidence>
<dbReference type="InterPro" id="IPR000412">
    <property type="entry name" value="ABC_2_transport"/>
</dbReference>
<keyword evidence="3 6" id="KW-1133">Transmembrane helix</keyword>